<dbReference type="Pfam" id="PF05368">
    <property type="entry name" value="NmrA"/>
    <property type="match status" value="1"/>
</dbReference>
<accession>A0A0B4WWB5</accession>
<evidence type="ECO:0000259" key="1">
    <source>
        <dbReference type="Pfam" id="PF05368"/>
    </source>
</evidence>
<name>A0A0B4WWB5_9HYPH</name>
<organism evidence="2 3">
    <name type="scientific">Rhizobium gallicum bv. gallicum R602sp</name>
    <dbReference type="NCBI Taxonomy" id="1041138"/>
    <lineage>
        <taxon>Bacteria</taxon>
        <taxon>Pseudomonadati</taxon>
        <taxon>Pseudomonadota</taxon>
        <taxon>Alphaproteobacteria</taxon>
        <taxon>Hyphomicrobiales</taxon>
        <taxon>Rhizobiaceae</taxon>
        <taxon>Rhizobium/Agrobacterium group</taxon>
        <taxon>Rhizobium</taxon>
    </lineage>
</organism>
<dbReference type="PANTHER" id="PTHR43162:SF1">
    <property type="entry name" value="PRESTALK A DIFFERENTIATION PROTEIN A"/>
    <property type="match status" value="1"/>
</dbReference>
<dbReference type="KEGG" id="rga:RGR602_CH00492"/>
<gene>
    <name evidence="2" type="ORF">RGR602_CH00492</name>
</gene>
<evidence type="ECO:0000313" key="2">
    <source>
        <dbReference type="EMBL" id="AJD39859.1"/>
    </source>
</evidence>
<dbReference type="AlphaFoldDB" id="A0A0B4WWB5"/>
<evidence type="ECO:0000313" key="3">
    <source>
        <dbReference type="Proteomes" id="UP000031368"/>
    </source>
</evidence>
<dbReference type="Gene3D" id="3.40.50.720">
    <property type="entry name" value="NAD(P)-binding Rossmann-like Domain"/>
    <property type="match status" value="1"/>
</dbReference>
<dbReference type="HOGENOM" id="CLU_007383_10_6_5"/>
<protein>
    <submittedName>
        <fullName evidence="2">NAD(P)(+)-binding domain-containing protein</fullName>
    </submittedName>
</protein>
<dbReference type="PANTHER" id="PTHR43162">
    <property type="match status" value="1"/>
</dbReference>
<dbReference type="RefSeq" id="WP_039843787.1">
    <property type="nucleotide sequence ID" value="NZ_CP006877.1"/>
</dbReference>
<dbReference type="InterPro" id="IPR051604">
    <property type="entry name" value="Ergot_Alk_Oxidoreductase"/>
</dbReference>
<dbReference type="EMBL" id="CP006877">
    <property type="protein sequence ID" value="AJD39859.1"/>
    <property type="molecule type" value="Genomic_DNA"/>
</dbReference>
<sequence>MQNSEIILVGGAGKTGGRVASRLKERGIRSRFASRSSTRPFDWENRATWPAALEGATSAYVTFQPDLAVAWAAVAIGALAKTAVDCGLRHIVLLSGRGEDGAERSEEMLKAAGIGYTILRASWFCQNFSEGAFKGSIAAGELILPAGEVKEPFTDADDIADAAVTALLDQRHLGKIYELTGPSALTFRDAVSEIATATGRAIRYRQVSMEDFKGGLSSADLPTETIDLLEELFGKVLDGRNSRVMNGVAEILGRPPKNFSQYARETAETGIWGT</sequence>
<dbReference type="Proteomes" id="UP000031368">
    <property type="component" value="Chromosome"/>
</dbReference>
<dbReference type="SUPFAM" id="SSF51735">
    <property type="entry name" value="NAD(P)-binding Rossmann-fold domains"/>
    <property type="match status" value="1"/>
</dbReference>
<dbReference type="InterPro" id="IPR008030">
    <property type="entry name" value="NmrA-like"/>
</dbReference>
<keyword evidence="3" id="KW-1185">Reference proteome</keyword>
<proteinExistence type="predicted"/>
<dbReference type="Gene3D" id="3.90.25.10">
    <property type="entry name" value="UDP-galactose 4-epimerase, domain 1"/>
    <property type="match status" value="1"/>
</dbReference>
<dbReference type="InterPro" id="IPR036291">
    <property type="entry name" value="NAD(P)-bd_dom_sf"/>
</dbReference>
<reference evidence="2 3" key="1">
    <citation type="submission" date="2013-11" db="EMBL/GenBank/DDBJ databases">
        <title>Complete genome sequence of Rhizobium gallicum bv. gallicum R602.</title>
        <authorList>
            <person name="Bustos P."/>
            <person name="Santamaria R.I."/>
            <person name="Lozano L."/>
            <person name="Acosta J.L."/>
            <person name="Ormeno-Orrillo E."/>
            <person name="Rogel M.A."/>
            <person name="Romero D."/>
            <person name="Cevallos M.A."/>
            <person name="Martinez-Romero E."/>
            <person name="Gonzalez V."/>
        </authorList>
    </citation>
    <scope>NUCLEOTIDE SEQUENCE [LARGE SCALE GENOMIC DNA]</scope>
    <source>
        <strain evidence="2 3">R602</strain>
    </source>
</reference>
<feature type="domain" description="NmrA-like" evidence="1">
    <location>
        <begin position="106"/>
        <end position="226"/>
    </location>
</feature>